<organism evidence="1 2">
    <name type="scientific">Nostocoides australiense Ben110</name>
    <dbReference type="NCBI Taxonomy" id="1193182"/>
    <lineage>
        <taxon>Bacteria</taxon>
        <taxon>Bacillati</taxon>
        <taxon>Actinomycetota</taxon>
        <taxon>Actinomycetes</taxon>
        <taxon>Micrococcales</taxon>
        <taxon>Intrasporangiaceae</taxon>
        <taxon>Nostocoides</taxon>
    </lineage>
</organism>
<sequence length="158" mass="17684">MGRPADTSNLPHEIEPTQCGVVGKWLTAEPVTRGWHERADVRLISRRAAASFEDYVGLRGSWVDSVRVRKVKRRSRAAQLNMHDLPIGPWCPQVGPRRTGFRQACNYRGAVYTCGFCLRSHHGLTLLHGFGRMVFRPFRGGSRHDSDPGAARLGEIPP</sequence>
<evidence type="ECO:0000313" key="1">
    <source>
        <dbReference type="EMBL" id="CCH74898.1"/>
    </source>
</evidence>
<evidence type="ECO:0000313" key="2">
    <source>
        <dbReference type="Proteomes" id="UP000035763"/>
    </source>
</evidence>
<name>W6JZ78_9MICO</name>
<comment type="caution">
    <text evidence="1">The sequence shown here is derived from an EMBL/GenBank/DDBJ whole genome shotgun (WGS) entry which is preliminary data.</text>
</comment>
<proteinExistence type="predicted"/>
<reference evidence="1 2" key="1">
    <citation type="journal article" date="2013" name="ISME J.">
        <title>A metabolic model for members of the genus Tetrasphaera involved in enhanced biological phosphorus removal.</title>
        <authorList>
            <person name="Kristiansen R."/>
            <person name="Nguyen H.T.T."/>
            <person name="Saunders A.M."/>
            <person name="Nielsen J.L."/>
            <person name="Wimmer R."/>
            <person name="Le V.Q."/>
            <person name="McIlroy S.J."/>
            <person name="Petrovski S."/>
            <person name="Seviour R.J."/>
            <person name="Calteau A."/>
            <person name="Nielsen K.L."/>
            <person name="Nielsen P.H."/>
        </authorList>
    </citation>
    <scope>NUCLEOTIDE SEQUENCE [LARGE SCALE GENOMIC DNA]</scope>
    <source>
        <strain evidence="1 2">Ben110</strain>
    </source>
</reference>
<protein>
    <submittedName>
        <fullName evidence="1">Uncharacterized protein</fullName>
    </submittedName>
</protein>
<keyword evidence="2" id="KW-1185">Reference proteome</keyword>
<dbReference type="AlphaFoldDB" id="W6JZ78"/>
<dbReference type="Proteomes" id="UP000035763">
    <property type="component" value="Unassembled WGS sequence"/>
</dbReference>
<accession>W6JZ78</accession>
<gene>
    <name evidence="1" type="ORF">BN11_4950003</name>
</gene>
<dbReference type="EMBL" id="CAJA01000440">
    <property type="protein sequence ID" value="CCH74898.1"/>
    <property type="molecule type" value="Genomic_DNA"/>
</dbReference>